<dbReference type="InterPro" id="IPR000860">
    <property type="entry name" value="HemC"/>
</dbReference>
<reference evidence="12 13" key="1">
    <citation type="submission" date="2018-06" db="EMBL/GenBank/DDBJ databases">
        <authorList>
            <consortium name="Pathogen Informatics"/>
            <person name="Doyle S."/>
        </authorList>
    </citation>
    <scope>NUCLEOTIDE SEQUENCE [LARGE SCALE GENOMIC DNA]</scope>
    <source>
        <strain evidence="12 13">NCTC11087</strain>
    </source>
</reference>
<evidence type="ECO:0000256" key="3">
    <source>
        <dbReference type="ARBA" id="ARBA00005638"/>
    </source>
</evidence>
<dbReference type="InterPro" id="IPR022418">
    <property type="entry name" value="Porphobilinogen_deaminase_C"/>
</dbReference>
<comment type="similarity">
    <text evidence="3">Belongs to the HMBS family.</text>
</comment>
<dbReference type="GO" id="GO:0006783">
    <property type="term" value="P:heme biosynthetic process"/>
    <property type="evidence" value="ECO:0007669"/>
    <property type="project" value="TreeGrafter"/>
</dbReference>
<keyword evidence="7" id="KW-0627">Porphyrin biosynthesis</keyword>
<organism evidence="12 13">
    <name type="scientific">Faecalicoccus pleomorphus</name>
    <dbReference type="NCBI Taxonomy" id="1323"/>
    <lineage>
        <taxon>Bacteria</taxon>
        <taxon>Bacillati</taxon>
        <taxon>Bacillota</taxon>
        <taxon>Erysipelotrichia</taxon>
        <taxon>Erysipelotrichales</taxon>
        <taxon>Erysipelotrichaceae</taxon>
        <taxon>Faecalicoccus</taxon>
    </lineage>
</organism>
<dbReference type="RefSeq" id="WP_022790108.1">
    <property type="nucleotide sequence ID" value="NZ_JACJKL010000018.1"/>
</dbReference>
<dbReference type="FunFam" id="3.40.190.10:FF:000005">
    <property type="entry name" value="Porphobilinogen deaminase"/>
    <property type="match status" value="1"/>
</dbReference>
<dbReference type="AlphaFoldDB" id="A0A380LLQ4"/>
<protein>
    <recommendedName>
        <fullName evidence="5 9">Hydroxymethylbilane synthase</fullName>
        <ecNumber evidence="5 9">2.5.1.61</ecNumber>
    </recommendedName>
</protein>
<sequence>MRIRIGTRKSKLAILQTKLVIDQIKAIEPDAKTDIVMMTTKGDKDRQTPLYAMGSTGVFVKDIEQALLDGSIDMAVHSLKDVSSVMDERLMLLPFMVFEDKRDCLITKEHKTLDTLKPNAILATSSMRRMACIHRVRPDIQFISIRGNVNTRLEKLQTENIDGLVLAAAGLKRLHLESYIDEIISPDVIVPACGQGTIAVQIRKEDYPLFDAWVKPSIALQEVQIEREFLALCKAGCHYPVGCMATIKKETVDVYACLGTTIEDTAFAHETYSVKELDQVAEKIYRKVGEKRR</sequence>
<comment type="cofactor">
    <cofactor evidence="1">
        <name>dipyrromethane</name>
        <dbReference type="ChEBI" id="CHEBI:60342"/>
    </cofactor>
</comment>
<dbReference type="GeneID" id="77462660"/>
<dbReference type="InterPro" id="IPR022417">
    <property type="entry name" value="Porphobilin_deaminase_N"/>
</dbReference>
<dbReference type="Gene3D" id="3.40.190.10">
    <property type="entry name" value="Periplasmic binding protein-like II"/>
    <property type="match status" value="2"/>
</dbReference>
<dbReference type="PANTHER" id="PTHR11557:SF0">
    <property type="entry name" value="PORPHOBILINOGEN DEAMINASE"/>
    <property type="match status" value="1"/>
</dbReference>
<dbReference type="NCBIfam" id="TIGR00212">
    <property type="entry name" value="hemC"/>
    <property type="match status" value="1"/>
</dbReference>
<dbReference type="OrthoDB" id="9810298at2"/>
<evidence type="ECO:0000256" key="2">
    <source>
        <dbReference type="ARBA" id="ARBA00002869"/>
    </source>
</evidence>
<comment type="function">
    <text evidence="2">Tetrapolymerization of the monopyrrole PBG into the hydroxymethylbilane pre-uroporphyrinogen in several discrete steps.</text>
</comment>
<keyword evidence="13" id="KW-1185">Reference proteome</keyword>
<keyword evidence="6 12" id="KW-0808">Transferase</keyword>
<dbReference type="SUPFAM" id="SSF53850">
    <property type="entry name" value="Periplasmic binding protein-like II"/>
    <property type="match status" value="1"/>
</dbReference>
<dbReference type="PANTHER" id="PTHR11557">
    <property type="entry name" value="PORPHOBILINOGEN DEAMINASE"/>
    <property type="match status" value="1"/>
</dbReference>
<feature type="domain" description="Porphobilinogen deaminase C-terminal" evidence="11">
    <location>
        <begin position="221"/>
        <end position="275"/>
    </location>
</feature>
<evidence type="ECO:0000313" key="12">
    <source>
        <dbReference type="EMBL" id="SUO04788.1"/>
    </source>
</evidence>
<dbReference type="PRINTS" id="PR00151">
    <property type="entry name" value="PORPHBDMNASE"/>
</dbReference>
<dbReference type="InterPro" id="IPR036803">
    <property type="entry name" value="Porphobilinogen_deaminase_C_sf"/>
</dbReference>
<dbReference type="SUPFAM" id="SSF54782">
    <property type="entry name" value="Porphobilinogen deaminase (hydroxymethylbilane synthase), C-terminal domain"/>
    <property type="match status" value="1"/>
</dbReference>
<evidence type="ECO:0000256" key="5">
    <source>
        <dbReference type="ARBA" id="ARBA00012655"/>
    </source>
</evidence>
<dbReference type="Pfam" id="PF03900">
    <property type="entry name" value="Porphobil_deamC"/>
    <property type="match status" value="1"/>
</dbReference>
<gene>
    <name evidence="12" type="primary">hemC</name>
    <name evidence="12" type="ORF">NCTC11087_01715</name>
</gene>
<evidence type="ECO:0000259" key="10">
    <source>
        <dbReference type="Pfam" id="PF01379"/>
    </source>
</evidence>
<name>A0A380LLQ4_9FIRM</name>
<feature type="domain" description="Porphobilinogen deaminase N-terminal" evidence="10">
    <location>
        <begin position="3"/>
        <end position="207"/>
    </location>
</feature>
<evidence type="ECO:0000259" key="11">
    <source>
        <dbReference type="Pfam" id="PF03900"/>
    </source>
</evidence>
<dbReference type="GO" id="GO:0005737">
    <property type="term" value="C:cytoplasm"/>
    <property type="evidence" value="ECO:0007669"/>
    <property type="project" value="UniProtKB-UniRule"/>
</dbReference>
<dbReference type="GO" id="GO:0004418">
    <property type="term" value="F:hydroxymethylbilane synthase activity"/>
    <property type="evidence" value="ECO:0007669"/>
    <property type="project" value="UniProtKB-UniRule"/>
</dbReference>
<comment type="catalytic activity">
    <reaction evidence="8">
        <text>4 porphobilinogen + H2O = hydroxymethylbilane + 4 NH4(+)</text>
        <dbReference type="Rhea" id="RHEA:13185"/>
        <dbReference type="ChEBI" id="CHEBI:15377"/>
        <dbReference type="ChEBI" id="CHEBI:28938"/>
        <dbReference type="ChEBI" id="CHEBI:57845"/>
        <dbReference type="ChEBI" id="CHEBI:58126"/>
        <dbReference type="EC" id="2.5.1.61"/>
    </reaction>
</comment>
<evidence type="ECO:0000256" key="9">
    <source>
        <dbReference type="NCBIfam" id="TIGR00212"/>
    </source>
</evidence>
<dbReference type="EC" id="2.5.1.61" evidence="5 9"/>
<comment type="subunit">
    <text evidence="4">Monomer.</text>
</comment>
<proteinExistence type="inferred from homology"/>
<evidence type="ECO:0000256" key="4">
    <source>
        <dbReference type="ARBA" id="ARBA00011245"/>
    </source>
</evidence>
<evidence type="ECO:0000256" key="6">
    <source>
        <dbReference type="ARBA" id="ARBA00022679"/>
    </source>
</evidence>
<evidence type="ECO:0000313" key="13">
    <source>
        <dbReference type="Proteomes" id="UP000255523"/>
    </source>
</evidence>
<evidence type="ECO:0000256" key="1">
    <source>
        <dbReference type="ARBA" id="ARBA00001916"/>
    </source>
</evidence>
<dbReference type="PIRSF" id="PIRSF001438">
    <property type="entry name" value="4pyrrol_synth_OHMeBilane_synth"/>
    <property type="match status" value="1"/>
</dbReference>
<dbReference type="Proteomes" id="UP000255523">
    <property type="component" value="Unassembled WGS sequence"/>
</dbReference>
<accession>A0A380LLQ4</accession>
<dbReference type="Gene3D" id="3.30.160.40">
    <property type="entry name" value="Porphobilinogen deaminase, C-terminal domain"/>
    <property type="match status" value="1"/>
</dbReference>
<dbReference type="EMBL" id="UHFX01000003">
    <property type="protein sequence ID" value="SUO04788.1"/>
    <property type="molecule type" value="Genomic_DNA"/>
</dbReference>
<dbReference type="Pfam" id="PF01379">
    <property type="entry name" value="Porphobil_deam"/>
    <property type="match status" value="1"/>
</dbReference>
<evidence type="ECO:0000256" key="8">
    <source>
        <dbReference type="ARBA" id="ARBA00048169"/>
    </source>
</evidence>
<evidence type="ECO:0000256" key="7">
    <source>
        <dbReference type="ARBA" id="ARBA00023244"/>
    </source>
</evidence>